<dbReference type="EMBL" id="VEPZ02001120">
    <property type="protein sequence ID" value="KAE8693297.1"/>
    <property type="molecule type" value="Genomic_DNA"/>
</dbReference>
<dbReference type="CDD" id="cd09272">
    <property type="entry name" value="RNase_HI_RT_Ty1"/>
    <property type="match status" value="1"/>
</dbReference>
<dbReference type="AlphaFoldDB" id="A0A6A2ZPD5"/>
<keyword evidence="1" id="KW-0472">Membrane</keyword>
<reference evidence="3" key="1">
    <citation type="submission" date="2019-09" db="EMBL/GenBank/DDBJ databases">
        <title>Draft genome information of white flower Hibiscus syriacus.</title>
        <authorList>
            <person name="Kim Y.-M."/>
        </authorList>
    </citation>
    <scope>NUCLEOTIDE SEQUENCE [LARGE SCALE GENOMIC DNA]</scope>
    <source>
        <strain evidence="3">YM2019G1</strain>
    </source>
</reference>
<protein>
    <recommendedName>
        <fullName evidence="2">Reverse transcriptase Ty1/copia-type domain-containing protein</fullName>
    </recommendedName>
</protein>
<dbReference type="PANTHER" id="PTHR34222">
    <property type="entry name" value="GAG_PRE-INTEGRS DOMAIN-CONTAINING PROTEIN"/>
    <property type="match status" value="1"/>
</dbReference>
<evidence type="ECO:0000313" key="4">
    <source>
        <dbReference type="Proteomes" id="UP000436088"/>
    </source>
</evidence>
<organism evidence="3 4">
    <name type="scientific">Hibiscus syriacus</name>
    <name type="common">Rose of Sharon</name>
    <dbReference type="NCBI Taxonomy" id="106335"/>
    <lineage>
        <taxon>Eukaryota</taxon>
        <taxon>Viridiplantae</taxon>
        <taxon>Streptophyta</taxon>
        <taxon>Embryophyta</taxon>
        <taxon>Tracheophyta</taxon>
        <taxon>Spermatophyta</taxon>
        <taxon>Magnoliopsida</taxon>
        <taxon>eudicotyledons</taxon>
        <taxon>Gunneridae</taxon>
        <taxon>Pentapetalae</taxon>
        <taxon>rosids</taxon>
        <taxon>malvids</taxon>
        <taxon>Malvales</taxon>
        <taxon>Malvaceae</taxon>
        <taxon>Malvoideae</taxon>
        <taxon>Hibiscus</taxon>
    </lineage>
</organism>
<gene>
    <name evidence="3" type="ORF">F3Y22_tig00110813pilonHSYRG00112</name>
</gene>
<sequence length="709" mass="78848">MPYAEEIDFTHLLYLHPSDMPELLLVSQPLGLLTVLVSVVISATLYKFNGIGAIRDDNGSGSGRRAAAVPFAREEHDVGIGPEADFNMANSHASLCQRNVKACMRLLEYELANASGGLQVCNGVLDEDPAARQGLPNSSPSPSPFNINGFSPSPFPYKAVVLSWILNAVGKDLSDGLVFASSAASVWSDLQERFDKMLWDEYESLIPFTTCDCEVSEQNMKHLVQQKLFQFLMGLNDSYSAIRSQILFMKPLSTVNQAYSMLIQEESQRSHLSVVAAYDTISLFSNSATTSERIFPNSYLQSNASLKWIIDTGATYHILYDFKSLDCPTTYYRLENVLFVLQFKHNLLSMSRLTHDLDCFLTFYPGFCLLQNLSTGKMNGIVNSTSSSESVLPSNSSEPSIAPLSPSSADLPNDSADIATDIIPPVSVSREVERFKARLVAKGYNQREGVDFLETFSPIAKLTTVRFVLAIAAIFIGFYGRWMFIMPFCKGTYMKKFIWNCFKGFVVRGECGYDQSRYDYSLFTKKHETNIMVLLVYVDDLMITGNDVKMIVELKEVLYRNFKMKDLGELKYFLGLEVLRSNEGILLNQRKYALELIQDTGIGQLKELGVNNDQPAEVSSDSKAAFHIAANPVFHERTKHIEIDFHFIKEKIQKGMIQTEMLEALANCSLYLRGPTPTAALAWLWASRNSLAALGSAAGAAAPGLCCGK</sequence>
<dbReference type="Pfam" id="PF07727">
    <property type="entry name" value="RVT_2"/>
    <property type="match status" value="2"/>
</dbReference>
<dbReference type="PANTHER" id="PTHR34222:SF97">
    <property type="entry name" value="CATALYTIC REGION, PUTATIVE-RELATED"/>
    <property type="match status" value="1"/>
</dbReference>
<feature type="transmembrane region" description="Helical" evidence="1">
    <location>
        <begin position="23"/>
        <end position="46"/>
    </location>
</feature>
<evidence type="ECO:0000259" key="2">
    <source>
        <dbReference type="Pfam" id="PF07727"/>
    </source>
</evidence>
<keyword evidence="1" id="KW-0812">Transmembrane</keyword>
<evidence type="ECO:0000313" key="3">
    <source>
        <dbReference type="EMBL" id="KAE8693297.1"/>
    </source>
</evidence>
<name>A0A6A2ZPD5_HIBSY</name>
<dbReference type="InterPro" id="IPR013103">
    <property type="entry name" value="RVT_2"/>
</dbReference>
<dbReference type="Proteomes" id="UP000436088">
    <property type="component" value="Unassembled WGS sequence"/>
</dbReference>
<feature type="domain" description="Reverse transcriptase Ty1/copia-type" evidence="2">
    <location>
        <begin position="430"/>
        <end position="473"/>
    </location>
</feature>
<dbReference type="SUPFAM" id="SSF56672">
    <property type="entry name" value="DNA/RNA polymerases"/>
    <property type="match status" value="1"/>
</dbReference>
<keyword evidence="4" id="KW-1185">Reference proteome</keyword>
<keyword evidence="1" id="KW-1133">Transmembrane helix</keyword>
<proteinExistence type="predicted"/>
<feature type="domain" description="Reverse transcriptase Ty1/copia-type" evidence="2">
    <location>
        <begin position="510"/>
        <end position="603"/>
    </location>
</feature>
<dbReference type="InterPro" id="IPR043502">
    <property type="entry name" value="DNA/RNA_pol_sf"/>
</dbReference>
<accession>A0A6A2ZPD5</accession>
<comment type="caution">
    <text evidence="3">The sequence shown here is derived from an EMBL/GenBank/DDBJ whole genome shotgun (WGS) entry which is preliminary data.</text>
</comment>
<feature type="transmembrane region" description="Helical" evidence="1">
    <location>
        <begin position="467"/>
        <end position="488"/>
    </location>
</feature>
<evidence type="ECO:0000256" key="1">
    <source>
        <dbReference type="SAM" id="Phobius"/>
    </source>
</evidence>